<dbReference type="GO" id="GO:0005829">
    <property type="term" value="C:cytosol"/>
    <property type="evidence" value="ECO:0007669"/>
    <property type="project" value="TreeGrafter"/>
</dbReference>
<feature type="domain" description="C3H1-type" evidence="7">
    <location>
        <begin position="319"/>
        <end position="347"/>
    </location>
</feature>
<dbReference type="Proteomes" id="UP000654075">
    <property type="component" value="Unassembled WGS sequence"/>
</dbReference>
<keyword evidence="4 5" id="KW-0862">Zinc</keyword>
<dbReference type="GO" id="GO:0003730">
    <property type="term" value="F:mRNA 3'-UTR binding"/>
    <property type="evidence" value="ECO:0007669"/>
    <property type="project" value="TreeGrafter"/>
</dbReference>
<dbReference type="Proteomes" id="UP000626109">
    <property type="component" value="Unassembled WGS sequence"/>
</dbReference>
<evidence type="ECO:0000313" key="9">
    <source>
        <dbReference type="EMBL" id="CAE8661470.1"/>
    </source>
</evidence>
<dbReference type="PANTHER" id="PTHR12547:SF18">
    <property type="entry name" value="PROTEIN TIS11"/>
    <property type="match status" value="1"/>
</dbReference>
<feature type="region of interest" description="Disordered" evidence="6">
    <location>
        <begin position="487"/>
        <end position="530"/>
    </location>
</feature>
<accession>A0A813J3C3</accession>
<evidence type="ECO:0000256" key="4">
    <source>
        <dbReference type="ARBA" id="ARBA00022833"/>
    </source>
</evidence>
<dbReference type="AlphaFoldDB" id="A0A813J3C3"/>
<protein>
    <recommendedName>
        <fullName evidence="7">C3H1-type domain-containing protein</fullName>
    </recommendedName>
</protein>
<keyword evidence="11" id="KW-1185">Reference proteome</keyword>
<keyword evidence="3 5" id="KW-0863">Zinc-finger</keyword>
<keyword evidence="1 5" id="KW-0479">Metal-binding</keyword>
<keyword evidence="2" id="KW-0677">Repeat</keyword>
<organism evidence="9 10">
    <name type="scientific">Polarella glacialis</name>
    <name type="common">Dinoflagellate</name>
    <dbReference type="NCBI Taxonomy" id="89957"/>
    <lineage>
        <taxon>Eukaryota</taxon>
        <taxon>Sar</taxon>
        <taxon>Alveolata</taxon>
        <taxon>Dinophyceae</taxon>
        <taxon>Suessiales</taxon>
        <taxon>Suessiaceae</taxon>
        <taxon>Polarella</taxon>
    </lineage>
</organism>
<dbReference type="InterPro" id="IPR036855">
    <property type="entry name" value="Znf_CCCH_sf"/>
</dbReference>
<name>A0A813J3C3_POLGL</name>
<dbReference type="GO" id="GO:0008270">
    <property type="term" value="F:zinc ion binding"/>
    <property type="evidence" value="ECO:0007669"/>
    <property type="project" value="UniProtKB-KW"/>
</dbReference>
<dbReference type="OrthoDB" id="410307at2759"/>
<dbReference type="PROSITE" id="PS50103">
    <property type="entry name" value="ZF_C3H1"/>
    <property type="match status" value="1"/>
</dbReference>
<evidence type="ECO:0000313" key="11">
    <source>
        <dbReference type="Proteomes" id="UP000654075"/>
    </source>
</evidence>
<evidence type="ECO:0000256" key="6">
    <source>
        <dbReference type="SAM" id="MobiDB-lite"/>
    </source>
</evidence>
<dbReference type="PANTHER" id="PTHR12547">
    <property type="entry name" value="CCCH ZINC FINGER/TIS11-RELATED"/>
    <property type="match status" value="1"/>
</dbReference>
<sequence>MQAEQTPAQGDRSRSPRSRGRSAEQPVSVISSEAASGPRGADQGDVRNAVEVEQRVEGGAVKEGRGDASDNGKADLHKKEDEKADSVEVAKKGLENTLGSADAGNLASSGAEELAPRSPGSRPVRGQELMEPAWKQRLRESGGCGADICTPASSSSPARTGKVAPASGEALSSTGAETGISFGPAASVPPASGPRMPPPPSMQLPGITKVIVTVPIKLRVSSKATLGEVRRKLLGAGCRVAEGQGKFHCQGDPEAADESKPVAELSDARLVFFPEQDLEPWQLCAAQRALQQMVLGNAPSSPFAGRGTFSMETVSRQPLYKTRHCNAWMQTGFCTRGAGCVYAHGQAELRMRPQVPLAAARLLGMIGMRPTLPPPPPLAPAKKVPEVVFTVSTAEEKRRAERAKRFAPRVASFEVEKEADTPAPKEADTSAPPASEPGPEADGPEAMEVDDFVDHSAFNEEQIADYLLEMQQQVLSSLMPPGMESYGGDFEFYSPDLDGENHPAVQTSADEAAAPGGSETDGPGTVVSAS</sequence>
<evidence type="ECO:0000256" key="1">
    <source>
        <dbReference type="ARBA" id="ARBA00022723"/>
    </source>
</evidence>
<feature type="region of interest" description="Disordered" evidence="6">
    <location>
        <begin position="413"/>
        <end position="446"/>
    </location>
</feature>
<feature type="compositionally biased region" description="Low complexity" evidence="6">
    <location>
        <begin position="430"/>
        <end position="441"/>
    </location>
</feature>
<proteinExistence type="predicted"/>
<evidence type="ECO:0000256" key="2">
    <source>
        <dbReference type="ARBA" id="ARBA00022737"/>
    </source>
</evidence>
<feature type="compositionally biased region" description="Basic and acidic residues" evidence="6">
    <location>
        <begin position="414"/>
        <end position="428"/>
    </location>
</feature>
<feature type="region of interest" description="Disordered" evidence="6">
    <location>
        <begin position="145"/>
        <end position="199"/>
    </location>
</feature>
<dbReference type="Gene3D" id="4.10.1000.10">
    <property type="entry name" value="Zinc finger, CCCH-type"/>
    <property type="match status" value="1"/>
</dbReference>
<dbReference type="EMBL" id="CAJNNV010031267">
    <property type="protein sequence ID" value="CAE8635284.1"/>
    <property type="molecule type" value="Genomic_DNA"/>
</dbReference>
<dbReference type="InterPro" id="IPR045877">
    <property type="entry name" value="ZFP36-like"/>
</dbReference>
<dbReference type="SMART" id="SM00356">
    <property type="entry name" value="ZnF_C3H1"/>
    <property type="match status" value="1"/>
</dbReference>
<evidence type="ECO:0000313" key="10">
    <source>
        <dbReference type="Proteomes" id="UP000626109"/>
    </source>
</evidence>
<evidence type="ECO:0000256" key="3">
    <source>
        <dbReference type="ARBA" id="ARBA00022771"/>
    </source>
</evidence>
<feature type="zinc finger region" description="C3H1-type" evidence="5">
    <location>
        <begin position="319"/>
        <end position="347"/>
    </location>
</feature>
<reference evidence="9" key="1">
    <citation type="submission" date="2021-02" db="EMBL/GenBank/DDBJ databases">
        <authorList>
            <person name="Dougan E. K."/>
            <person name="Rhodes N."/>
            <person name="Thang M."/>
            <person name="Chan C."/>
        </authorList>
    </citation>
    <scope>NUCLEOTIDE SEQUENCE</scope>
</reference>
<evidence type="ECO:0000256" key="5">
    <source>
        <dbReference type="PROSITE-ProRule" id="PRU00723"/>
    </source>
</evidence>
<evidence type="ECO:0000259" key="7">
    <source>
        <dbReference type="PROSITE" id="PS50103"/>
    </source>
</evidence>
<dbReference type="InterPro" id="IPR000571">
    <property type="entry name" value="Znf_CCCH"/>
</dbReference>
<evidence type="ECO:0000313" key="8">
    <source>
        <dbReference type="EMBL" id="CAE8635284.1"/>
    </source>
</evidence>
<comment type="caution">
    <text evidence="9">The sequence shown here is derived from an EMBL/GenBank/DDBJ whole genome shotgun (WGS) entry which is preliminary data.</text>
</comment>
<gene>
    <name evidence="8" type="ORF">PGLA1383_LOCUS50880</name>
    <name evidence="9" type="ORF">PGLA2088_LOCUS14521</name>
</gene>
<dbReference type="SUPFAM" id="SSF90229">
    <property type="entry name" value="CCCH zinc finger"/>
    <property type="match status" value="1"/>
</dbReference>
<feature type="region of interest" description="Disordered" evidence="6">
    <location>
        <begin position="1"/>
        <end position="127"/>
    </location>
</feature>
<feature type="compositionally biased region" description="Basic and acidic residues" evidence="6">
    <location>
        <begin position="42"/>
        <end position="94"/>
    </location>
</feature>
<dbReference type="EMBL" id="CAJNNW010017713">
    <property type="protein sequence ID" value="CAE8661470.1"/>
    <property type="molecule type" value="Genomic_DNA"/>
</dbReference>
<dbReference type="Pfam" id="PF00642">
    <property type="entry name" value="zf-CCCH"/>
    <property type="match status" value="1"/>
</dbReference>